<sequence>MCPIFQIRLGKLFSKAPKSLPCTCGPAPVGTNFQVASCRLTPPETCNLQPATRNPHLETCNLRHLNLSLIAHP</sequence>
<evidence type="ECO:0000313" key="2">
    <source>
        <dbReference type="Proteomes" id="UP000199021"/>
    </source>
</evidence>
<accession>A0A1H9HSN5</accession>
<organism evidence="1 2">
    <name type="scientific">Neolewinella agarilytica</name>
    <dbReference type="NCBI Taxonomy" id="478744"/>
    <lineage>
        <taxon>Bacteria</taxon>
        <taxon>Pseudomonadati</taxon>
        <taxon>Bacteroidota</taxon>
        <taxon>Saprospiria</taxon>
        <taxon>Saprospirales</taxon>
        <taxon>Lewinellaceae</taxon>
        <taxon>Neolewinella</taxon>
    </lineage>
</organism>
<name>A0A1H9HSN5_9BACT</name>
<keyword evidence="2" id="KW-1185">Reference proteome</keyword>
<reference evidence="2" key="1">
    <citation type="submission" date="2016-10" db="EMBL/GenBank/DDBJ databases">
        <authorList>
            <person name="Varghese N."/>
            <person name="Submissions S."/>
        </authorList>
    </citation>
    <scope>NUCLEOTIDE SEQUENCE [LARGE SCALE GENOMIC DNA]</scope>
    <source>
        <strain evidence="2">DSM 24740</strain>
    </source>
</reference>
<dbReference type="Proteomes" id="UP000199021">
    <property type="component" value="Unassembled WGS sequence"/>
</dbReference>
<dbReference type="AlphaFoldDB" id="A0A1H9HSN5"/>
<dbReference type="InParanoid" id="A0A1H9HSN5"/>
<gene>
    <name evidence="1" type="ORF">SAMN05444359_11383</name>
</gene>
<protein>
    <submittedName>
        <fullName evidence="1">Uncharacterized protein</fullName>
    </submittedName>
</protein>
<evidence type="ECO:0000313" key="1">
    <source>
        <dbReference type="EMBL" id="SEQ65276.1"/>
    </source>
</evidence>
<dbReference type="EMBL" id="FOFB01000013">
    <property type="protein sequence ID" value="SEQ65276.1"/>
    <property type="molecule type" value="Genomic_DNA"/>
</dbReference>
<proteinExistence type="predicted"/>